<name>A0A844GWJ8_9CHRO</name>
<dbReference type="InterPro" id="IPR028098">
    <property type="entry name" value="Glyco_trans_4-like_N"/>
</dbReference>
<protein>
    <submittedName>
        <fullName evidence="4">Glycosyltransferase</fullName>
    </submittedName>
</protein>
<dbReference type="GO" id="GO:0016757">
    <property type="term" value="F:glycosyltransferase activity"/>
    <property type="evidence" value="ECO:0007669"/>
    <property type="project" value="InterPro"/>
</dbReference>
<organism evidence="4 5">
    <name type="scientific">Cyanobacterium aponinum 0216</name>
    <dbReference type="NCBI Taxonomy" id="2676140"/>
    <lineage>
        <taxon>Bacteria</taxon>
        <taxon>Bacillati</taxon>
        <taxon>Cyanobacteriota</taxon>
        <taxon>Cyanophyceae</taxon>
        <taxon>Oscillatoriophycideae</taxon>
        <taxon>Chroococcales</taxon>
        <taxon>Geminocystaceae</taxon>
        <taxon>Cyanobacterium</taxon>
    </lineage>
</organism>
<dbReference type="CDD" id="cd03809">
    <property type="entry name" value="GT4_MtfB-like"/>
    <property type="match status" value="1"/>
</dbReference>
<proteinExistence type="predicted"/>
<dbReference type="Pfam" id="PF13439">
    <property type="entry name" value="Glyco_transf_4"/>
    <property type="match status" value="1"/>
</dbReference>
<dbReference type="Pfam" id="PF00534">
    <property type="entry name" value="Glycos_transf_1"/>
    <property type="match status" value="1"/>
</dbReference>
<dbReference type="InterPro" id="IPR001296">
    <property type="entry name" value="Glyco_trans_1"/>
</dbReference>
<dbReference type="PANTHER" id="PTHR46401:SF2">
    <property type="entry name" value="GLYCOSYLTRANSFERASE WBBK-RELATED"/>
    <property type="match status" value="1"/>
</dbReference>
<dbReference type="RefSeq" id="WP_155084668.1">
    <property type="nucleotide sequence ID" value="NZ_WMIA01000033.1"/>
</dbReference>
<evidence type="ECO:0000259" key="2">
    <source>
        <dbReference type="Pfam" id="PF00534"/>
    </source>
</evidence>
<dbReference type="Proteomes" id="UP000437131">
    <property type="component" value="Unassembled WGS sequence"/>
</dbReference>
<evidence type="ECO:0000259" key="3">
    <source>
        <dbReference type="Pfam" id="PF13439"/>
    </source>
</evidence>
<reference evidence="4 5" key="1">
    <citation type="submission" date="2019-11" db="EMBL/GenBank/DDBJ databases">
        <title>Isolation of a new High Light Tolerant Cyanobacteria.</title>
        <authorList>
            <person name="Dobson Z."/>
            <person name="Vaughn N."/>
            <person name="Vaughn M."/>
            <person name="Fromme P."/>
            <person name="Mazor Y."/>
        </authorList>
    </citation>
    <scope>NUCLEOTIDE SEQUENCE [LARGE SCALE GENOMIC DNA]</scope>
    <source>
        <strain evidence="4 5">0216</strain>
    </source>
</reference>
<dbReference type="FunFam" id="3.40.50.2000:FF:000119">
    <property type="entry name" value="Glycosyl transferase group 1"/>
    <property type="match status" value="1"/>
</dbReference>
<sequence>MEKPLLVNLSMLLAKPTGIANYVINILPYFDSLEYISLVAKQYYQENIYKNPYFVSEKYSPDYGSKGHFLRLLWTQLKVPNIYQQSGSNLLFSPVPEMPLFSKVKSVIMVHDLIPLRFPKKNSPLTPYFRYYIPQVCQQAEHIICNSKATADDIINFFGINADKITPIYLGYNPETFKVIDKIKPINKKPFFLYLGRHDPHKNVERIVSAFAQFKHHQEYELWLAGPTDSRYTPLLKQQTKELNITHLVKFLDYVKREDLPIILNQAQALVFPTLWEGFGFPVLEAIASGTPVITSNISSLPEVVGDAGILVNPLEVKEIASAMNLMAEDDKLRQQLRELGLKQAQKFSWQKTAQATIELLSNVR</sequence>
<evidence type="ECO:0000256" key="1">
    <source>
        <dbReference type="ARBA" id="ARBA00022679"/>
    </source>
</evidence>
<accession>A0A844GWJ8</accession>
<feature type="domain" description="Glycosyl transferase family 1" evidence="2">
    <location>
        <begin position="182"/>
        <end position="341"/>
    </location>
</feature>
<dbReference type="Gene3D" id="3.40.50.2000">
    <property type="entry name" value="Glycogen Phosphorylase B"/>
    <property type="match status" value="2"/>
</dbReference>
<dbReference type="GO" id="GO:0009103">
    <property type="term" value="P:lipopolysaccharide biosynthetic process"/>
    <property type="evidence" value="ECO:0007669"/>
    <property type="project" value="TreeGrafter"/>
</dbReference>
<comment type="caution">
    <text evidence="4">The sequence shown here is derived from an EMBL/GenBank/DDBJ whole genome shotgun (WGS) entry which is preliminary data.</text>
</comment>
<dbReference type="AlphaFoldDB" id="A0A844GWJ8"/>
<evidence type="ECO:0000313" key="5">
    <source>
        <dbReference type="Proteomes" id="UP000437131"/>
    </source>
</evidence>
<keyword evidence="1 4" id="KW-0808">Transferase</keyword>
<evidence type="ECO:0000313" key="4">
    <source>
        <dbReference type="EMBL" id="MTF40550.1"/>
    </source>
</evidence>
<dbReference type="SUPFAM" id="SSF53756">
    <property type="entry name" value="UDP-Glycosyltransferase/glycogen phosphorylase"/>
    <property type="match status" value="1"/>
</dbReference>
<feature type="domain" description="Glycosyltransferase subfamily 4-like N-terminal" evidence="3">
    <location>
        <begin position="18"/>
        <end position="175"/>
    </location>
</feature>
<dbReference type="PANTHER" id="PTHR46401">
    <property type="entry name" value="GLYCOSYLTRANSFERASE WBBK-RELATED"/>
    <property type="match status" value="1"/>
</dbReference>
<gene>
    <name evidence="4" type="ORF">GGC33_16690</name>
</gene>
<dbReference type="EMBL" id="WMIA01000033">
    <property type="protein sequence ID" value="MTF40550.1"/>
    <property type="molecule type" value="Genomic_DNA"/>
</dbReference>